<comment type="similarity">
    <text evidence="1">Belongs to the class-II aminoacyl-tRNA synthetase family.</text>
</comment>
<dbReference type="NCBIfam" id="TIGR00442">
    <property type="entry name" value="hisS"/>
    <property type="match status" value="1"/>
</dbReference>
<dbReference type="Proteomes" id="UP000807716">
    <property type="component" value="Unassembled WGS sequence"/>
</dbReference>
<organism evidence="9 10">
    <name type="scientific">Actinomortierella ambigua</name>
    <dbReference type="NCBI Taxonomy" id="1343610"/>
    <lineage>
        <taxon>Eukaryota</taxon>
        <taxon>Fungi</taxon>
        <taxon>Fungi incertae sedis</taxon>
        <taxon>Mucoromycota</taxon>
        <taxon>Mortierellomycotina</taxon>
        <taxon>Mortierellomycetes</taxon>
        <taxon>Mortierellales</taxon>
        <taxon>Mortierellaceae</taxon>
        <taxon>Actinomortierella</taxon>
    </lineage>
</organism>
<feature type="binding site" evidence="6">
    <location>
        <position position="283"/>
    </location>
    <ligand>
        <name>L-histidine</name>
        <dbReference type="ChEBI" id="CHEBI:57595"/>
    </ligand>
</feature>
<evidence type="ECO:0000256" key="2">
    <source>
        <dbReference type="ARBA" id="ARBA00012815"/>
    </source>
</evidence>
<dbReference type="InterPro" id="IPR004154">
    <property type="entry name" value="Anticodon-bd"/>
</dbReference>
<evidence type="ECO:0000313" key="9">
    <source>
        <dbReference type="EMBL" id="KAG0258124.1"/>
    </source>
</evidence>
<name>A0A9P6Q3W9_9FUNG</name>
<dbReference type="InterPro" id="IPR006195">
    <property type="entry name" value="aa-tRNA-synth_II"/>
</dbReference>
<dbReference type="InterPro" id="IPR004516">
    <property type="entry name" value="HisRS/HisZ"/>
</dbReference>
<reference evidence="9" key="1">
    <citation type="journal article" date="2020" name="Fungal Divers.">
        <title>Resolving the Mortierellaceae phylogeny through synthesis of multi-gene phylogenetics and phylogenomics.</title>
        <authorList>
            <person name="Vandepol N."/>
            <person name="Liber J."/>
            <person name="Desiro A."/>
            <person name="Na H."/>
            <person name="Kennedy M."/>
            <person name="Barry K."/>
            <person name="Grigoriev I.V."/>
            <person name="Miller A.N."/>
            <person name="O'Donnell K."/>
            <person name="Stajich J.E."/>
            <person name="Bonito G."/>
        </authorList>
    </citation>
    <scope>NUCLEOTIDE SEQUENCE</scope>
    <source>
        <strain evidence="9">BC1065</strain>
    </source>
</reference>
<gene>
    <name evidence="9" type="ORF">DFQ27_004794</name>
</gene>
<dbReference type="GO" id="GO:0006427">
    <property type="term" value="P:histidyl-tRNA aminoacylation"/>
    <property type="evidence" value="ECO:0007669"/>
    <property type="project" value="InterPro"/>
</dbReference>
<dbReference type="Gene3D" id="3.30.930.10">
    <property type="entry name" value="Bira Bifunctional Protein, Domain 2"/>
    <property type="match status" value="1"/>
</dbReference>
<feature type="binding site" evidence="6">
    <location>
        <position position="156"/>
    </location>
    <ligand>
        <name>L-histidine</name>
        <dbReference type="ChEBI" id="CHEBI:57595"/>
    </ligand>
</feature>
<dbReference type="AlphaFoldDB" id="A0A9P6Q3W9"/>
<dbReference type="HAMAP" id="MF_00127">
    <property type="entry name" value="His_tRNA_synth"/>
    <property type="match status" value="1"/>
</dbReference>
<keyword evidence="3" id="KW-0547">Nucleotide-binding</keyword>
<dbReference type="Pfam" id="PF13393">
    <property type="entry name" value="tRNA-synt_His"/>
    <property type="match status" value="1"/>
</dbReference>
<dbReference type="PANTHER" id="PTHR43707">
    <property type="entry name" value="HISTIDYL-TRNA SYNTHETASE"/>
    <property type="match status" value="1"/>
</dbReference>
<dbReference type="CDD" id="cd00773">
    <property type="entry name" value="HisRS-like_core"/>
    <property type="match status" value="1"/>
</dbReference>
<comment type="caution">
    <text evidence="9">The sequence shown here is derived from an EMBL/GenBank/DDBJ whole genome shotgun (WGS) entry which is preliminary data.</text>
</comment>
<dbReference type="SUPFAM" id="SSF55681">
    <property type="entry name" value="Class II aaRS and biotin synthetases"/>
    <property type="match status" value="1"/>
</dbReference>
<feature type="binding site" evidence="6">
    <location>
        <begin position="108"/>
        <end position="110"/>
    </location>
    <ligand>
        <name>L-histidine</name>
        <dbReference type="ChEBI" id="CHEBI:57595"/>
    </ligand>
</feature>
<proteinExistence type="inferred from homology"/>
<dbReference type="InterPro" id="IPR045864">
    <property type="entry name" value="aa-tRNA-synth_II/BPL/LPL"/>
</dbReference>
<feature type="binding site" evidence="6">
    <location>
        <begin position="287"/>
        <end position="288"/>
    </location>
    <ligand>
        <name>L-histidine</name>
        <dbReference type="ChEBI" id="CHEBI:57595"/>
    </ligand>
</feature>
<dbReference type="InterPro" id="IPR041715">
    <property type="entry name" value="HisRS-like_core"/>
</dbReference>
<evidence type="ECO:0000256" key="1">
    <source>
        <dbReference type="ARBA" id="ARBA00008226"/>
    </source>
</evidence>
<dbReference type="InterPro" id="IPR015807">
    <property type="entry name" value="His-tRNA-ligase"/>
</dbReference>
<evidence type="ECO:0000256" key="7">
    <source>
        <dbReference type="SAM" id="MobiDB-lite"/>
    </source>
</evidence>
<dbReference type="PANTHER" id="PTHR43707:SF1">
    <property type="entry name" value="HISTIDINE--TRNA LIGASE, MITOCHONDRIAL-RELATED"/>
    <property type="match status" value="1"/>
</dbReference>
<protein>
    <recommendedName>
        <fullName evidence="2">histidine--tRNA ligase</fullName>
        <ecNumber evidence="2">6.1.1.21</ecNumber>
    </recommendedName>
    <alternativeName>
        <fullName evidence="4">Histidyl-tRNA synthetase</fullName>
    </alternativeName>
</protein>
<keyword evidence="10" id="KW-1185">Reference proteome</keyword>
<evidence type="ECO:0000259" key="8">
    <source>
        <dbReference type="PROSITE" id="PS50862"/>
    </source>
</evidence>
<sequence length="508" mass="56103">MITSIRRTAQTQFTRALGARRTFSSKNEKTNPVRGMKDRFGEENRRFQQITETGAKLASLYGFEHITTPILEYAQVFERTLGDDSDVVGKELYSFEDKGGSRLTMRPENTASVVRALISHQKYNELPQKYYYYGPMFRHERPQKGRLRQFEQFGIEMYGLKHPTADVEIIDLAATFLKNIGLDSVTLEINSLGDEASRQKYKEALRSYLKHHVEKLSADSVNRLSTNPLRILDSKSPQDQALLQQGPILSDYLSDDARARFRFITESLSHLDLPFHINQKLVRGLDYYQDTVFEFTLPSSPLLGAQQATVLAGGRYDGLVQKMGGPADIASIGWAAGIERLALLVEANEQQHPAHRIRPVALIPVPDTPSVTRGGLILASSVTTTNGNDNNNPNHNETNTTTTTTTNERVGSGQVLCTATAMARQLRAAGLVTELVHLTHATSNKSQLPKQLARAAKMGASHAILVGSGELAKGVVTLKDLDRAEQKECTLEQAIGIISSAQKGTLGN</sequence>
<evidence type="ECO:0000256" key="5">
    <source>
        <dbReference type="ARBA" id="ARBA00047639"/>
    </source>
</evidence>
<dbReference type="Gene3D" id="3.40.50.800">
    <property type="entry name" value="Anticodon-binding domain"/>
    <property type="match status" value="1"/>
</dbReference>
<dbReference type="SUPFAM" id="SSF52954">
    <property type="entry name" value="Class II aaRS ABD-related"/>
    <property type="match status" value="1"/>
</dbReference>
<dbReference type="GO" id="GO:0005524">
    <property type="term" value="F:ATP binding"/>
    <property type="evidence" value="ECO:0007669"/>
    <property type="project" value="InterPro"/>
</dbReference>
<evidence type="ECO:0000256" key="6">
    <source>
        <dbReference type="PIRSR" id="PIRSR001549-1"/>
    </source>
</evidence>
<feature type="binding site" evidence="6">
    <location>
        <position position="152"/>
    </location>
    <ligand>
        <name>L-histidine</name>
        <dbReference type="ChEBI" id="CHEBI:57595"/>
    </ligand>
</feature>
<evidence type="ECO:0000256" key="4">
    <source>
        <dbReference type="ARBA" id="ARBA00030619"/>
    </source>
</evidence>
<evidence type="ECO:0000313" key="10">
    <source>
        <dbReference type="Proteomes" id="UP000807716"/>
    </source>
</evidence>
<feature type="binding site" evidence="6">
    <location>
        <position position="138"/>
    </location>
    <ligand>
        <name>L-histidine</name>
        <dbReference type="ChEBI" id="CHEBI:57595"/>
    </ligand>
</feature>
<dbReference type="Pfam" id="PF03129">
    <property type="entry name" value="HGTP_anticodon"/>
    <property type="match status" value="1"/>
</dbReference>
<feature type="domain" description="Aminoacyl-transfer RNA synthetases class-II family profile" evidence="8">
    <location>
        <begin position="57"/>
        <end position="359"/>
    </location>
</feature>
<dbReference type="GO" id="GO:0005737">
    <property type="term" value="C:cytoplasm"/>
    <property type="evidence" value="ECO:0007669"/>
    <property type="project" value="InterPro"/>
</dbReference>
<dbReference type="PIRSF" id="PIRSF001549">
    <property type="entry name" value="His-tRNA_synth"/>
    <property type="match status" value="1"/>
</dbReference>
<dbReference type="InterPro" id="IPR036621">
    <property type="entry name" value="Anticodon-bd_dom_sf"/>
</dbReference>
<comment type="catalytic activity">
    <reaction evidence="5">
        <text>tRNA(His) + L-histidine + ATP = L-histidyl-tRNA(His) + AMP + diphosphate + H(+)</text>
        <dbReference type="Rhea" id="RHEA:17313"/>
        <dbReference type="Rhea" id="RHEA-COMP:9665"/>
        <dbReference type="Rhea" id="RHEA-COMP:9689"/>
        <dbReference type="ChEBI" id="CHEBI:15378"/>
        <dbReference type="ChEBI" id="CHEBI:30616"/>
        <dbReference type="ChEBI" id="CHEBI:33019"/>
        <dbReference type="ChEBI" id="CHEBI:57595"/>
        <dbReference type="ChEBI" id="CHEBI:78442"/>
        <dbReference type="ChEBI" id="CHEBI:78527"/>
        <dbReference type="ChEBI" id="CHEBI:456215"/>
        <dbReference type="EC" id="6.1.1.21"/>
    </reaction>
</comment>
<dbReference type="EC" id="6.1.1.21" evidence="2"/>
<dbReference type="GO" id="GO:0004821">
    <property type="term" value="F:histidine-tRNA ligase activity"/>
    <property type="evidence" value="ECO:0007669"/>
    <property type="project" value="UniProtKB-EC"/>
</dbReference>
<feature type="region of interest" description="Disordered" evidence="7">
    <location>
        <begin position="384"/>
        <end position="407"/>
    </location>
</feature>
<dbReference type="PROSITE" id="PS50862">
    <property type="entry name" value="AA_TRNA_LIGASE_II"/>
    <property type="match status" value="1"/>
</dbReference>
<evidence type="ECO:0000256" key="3">
    <source>
        <dbReference type="ARBA" id="ARBA00022741"/>
    </source>
</evidence>
<dbReference type="EMBL" id="JAAAJB010000336">
    <property type="protein sequence ID" value="KAG0258124.1"/>
    <property type="molecule type" value="Genomic_DNA"/>
</dbReference>
<dbReference type="OrthoDB" id="1906957at2759"/>
<accession>A0A9P6Q3W9</accession>